<dbReference type="EMBL" id="ONZF01000015">
    <property type="protein sequence ID" value="SPJ26182.1"/>
    <property type="molecule type" value="Genomic_DNA"/>
</dbReference>
<accession>A0A2R8C1B2</accession>
<name>A0A2R8C1B2_9RHOB</name>
<dbReference type="Proteomes" id="UP000244912">
    <property type="component" value="Unassembled WGS sequence"/>
</dbReference>
<evidence type="ECO:0000313" key="1">
    <source>
        <dbReference type="EMBL" id="SPJ26182.1"/>
    </source>
</evidence>
<evidence type="ECO:0000313" key="2">
    <source>
        <dbReference type="Proteomes" id="UP000244912"/>
    </source>
</evidence>
<gene>
    <name evidence="1" type="ORF">PAA8504_04038</name>
</gene>
<organism evidence="1 2">
    <name type="scientific">Palleronia abyssalis</name>
    <dbReference type="NCBI Taxonomy" id="1501240"/>
    <lineage>
        <taxon>Bacteria</taxon>
        <taxon>Pseudomonadati</taxon>
        <taxon>Pseudomonadota</taxon>
        <taxon>Alphaproteobacteria</taxon>
        <taxon>Rhodobacterales</taxon>
        <taxon>Roseobacteraceae</taxon>
        <taxon>Palleronia</taxon>
    </lineage>
</organism>
<protein>
    <submittedName>
        <fullName evidence="1">Uncharacterized protein</fullName>
    </submittedName>
</protein>
<dbReference type="AlphaFoldDB" id="A0A2R8C1B2"/>
<reference evidence="2" key="1">
    <citation type="submission" date="2018-03" db="EMBL/GenBank/DDBJ databases">
        <authorList>
            <person name="Rodrigo-Torres L."/>
            <person name="Arahal R. D."/>
            <person name="Lucena T."/>
        </authorList>
    </citation>
    <scope>NUCLEOTIDE SEQUENCE [LARGE SCALE GENOMIC DNA]</scope>
    <source>
        <strain evidence="2">CECT 8504</strain>
    </source>
</reference>
<dbReference type="RefSeq" id="WP_108895890.1">
    <property type="nucleotide sequence ID" value="NZ_ONZF01000015.1"/>
</dbReference>
<sequence>MTRLSPLVAEHAAQPRLTPVHPGDPALTTTLLLNAARRGFARLATGATANAEPDWSSFLSALVEAGSLSAETLLCPGTHAAVPVLAAALPMLDRAVVSYEYGRAFAGEILTHEAAYLAHLHRAGVPARVRDTLIVRVRHEALLRDLETLVASR</sequence>
<keyword evidence="2" id="KW-1185">Reference proteome</keyword>
<proteinExistence type="predicted"/>